<dbReference type="PANTHER" id="PTHR14226">
    <property type="entry name" value="NEUROPATHY TARGET ESTERASE/SWISS CHEESE D.MELANOGASTER"/>
    <property type="match status" value="1"/>
</dbReference>
<dbReference type="Proteomes" id="UP000014157">
    <property type="component" value="Unassembled WGS sequence"/>
</dbReference>
<name>R2SSG3_9ENTE</name>
<evidence type="ECO:0000256" key="3">
    <source>
        <dbReference type="ARBA" id="ARBA00023098"/>
    </source>
</evidence>
<evidence type="ECO:0000256" key="1">
    <source>
        <dbReference type="ARBA" id="ARBA00022801"/>
    </source>
</evidence>
<feature type="domain" description="PNPLA" evidence="5">
    <location>
        <begin position="140"/>
        <end position="324"/>
    </location>
</feature>
<proteinExistence type="predicted"/>
<dbReference type="Proteomes" id="UP000013781">
    <property type="component" value="Unassembled WGS sequence"/>
</dbReference>
<protein>
    <recommendedName>
        <fullName evidence="5">PNPLA domain-containing protein</fullName>
    </recommendedName>
</protein>
<dbReference type="CDD" id="cd07209">
    <property type="entry name" value="Pat_hypo_Ecoli_Z1214_like"/>
    <property type="match status" value="1"/>
</dbReference>
<dbReference type="STRING" id="155617.RV09_GL002480"/>
<keyword evidence="2 4" id="KW-0442">Lipid degradation</keyword>
<keyword evidence="1 4" id="KW-0378">Hydrolase</keyword>
<dbReference type="RefSeq" id="WP_010766472.1">
    <property type="nucleotide sequence ID" value="NZ_ASWB01000003.1"/>
</dbReference>
<accession>R2SSG3</accession>
<evidence type="ECO:0000313" key="9">
    <source>
        <dbReference type="Proteomes" id="UP000014157"/>
    </source>
</evidence>
<dbReference type="eggNOG" id="COG1752">
    <property type="taxonomic scope" value="Bacteria"/>
</dbReference>
<dbReference type="OrthoDB" id="9770965at2"/>
<keyword evidence="9" id="KW-1185">Reference proteome</keyword>
<evidence type="ECO:0000313" key="6">
    <source>
        <dbReference type="EMBL" id="EOH95736.1"/>
    </source>
</evidence>
<dbReference type="PROSITE" id="PS51635">
    <property type="entry name" value="PNPLA"/>
    <property type="match status" value="1"/>
</dbReference>
<dbReference type="InterPro" id="IPR002641">
    <property type="entry name" value="PNPLA_dom"/>
</dbReference>
<dbReference type="EMBL" id="ASWB01000003">
    <property type="protein sequence ID" value="EOT66223.1"/>
    <property type="molecule type" value="Genomic_DNA"/>
</dbReference>
<evidence type="ECO:0000259" key="5">
    <source>
        <dbReference type="PROSITE" id="PS51635"/>
    </source>
</evidence>
<evidence type="ECO:0000256" key="2">
    <source>
        <dbReference type="ARBA" id="ARBA00022963"/>
    </source>
</evidence>
<dbReference type="InterPro" id="IPR050301">
    <property type="entry name" value="NTE"/>
</dbReference>
<organism evidence="6 8">
    <name type="scientific">Enterococcus moraviensis ATCC BAA-383</name>
    <dbReference type="NCBI Taxonomy" id="1158609"/>
    <lineage>
        <taxon>Bacteria</taxon>
        <taxon>Bacillati</taxon>
        <taxon>Bacillota</taxon>
        <taxon>Bacilli</taxon>
        <taxon>Lactobacillales</taxon>
        <taxon>Enterococcaceae</taxon>
        <taxon>Enterococcus</taxon>
    </lineage>
</organism>
<comment type="caution">
    <text evidence="6">The sequence shown here is derived from an EMBL/GenBank/DDBJ whole genome shotgun (WGS) entry which is preliminary data.</text>
</comment>
<dbReference type="SUPFAM" id="SSF52151">
    <property type="entry name" value="FabD/lysophospholipase-like"/>
    <property type="match status" value="1"/>
</dbReference>
<dbReference type="HOGENOM" id="CLU_034454_2_0_9"/>
<evidence type="ECO:0000313" key="7">
    <source>
        <dbReference type="EMBL" id="EOT66223.1"/>
    </source>
</evidence>
<dbReference type="EMBL" id="AJAS01000026">
    <property type="protein sequence ID" value="EOH95736.1"/>
    <property type="molecule type" value="Genomic_DNA"/>
</dbReference>
<feature type="active site" description="Nucleophile" evidence="4">
    <location>
        <position position="173"/>
    </location>
</feature>
<feature type="short sequence motif" description="GXSXG" evidence="4">
    <location>
        <begin position="171"/>
        <end position="175"/>
    </location>
</feature>
<dbReference type="AlphaFoldDB" id="R2SSG3"/>
<evidence type="ECO:0000313" key="8">
    <source>
        <dbReference type="Proteomes" id="UP000013781"/>
    </source>
</evidence>
<dbReference type="PATRIC" id="fig|1158609.3.peg.3085"/>
<dbReference type="GO" id="GO:0016042">
    <property type="term" value="P:lipid catabolic process"/>
    <property type="evidence" value="ECO:0007669"/>
    <property type="project" value="UniProtKB-UniRule"/>
</dbReference>
<feature type="short sequence motif" description="GXGXXG" evidence="4">
    <location>
        <begin position="144"/>
        <end position="149"/>
    </location>
</feature>
<dbReference type="GO" id="GO:0016787">
    <property type="term" value="F:hydrolase activity"/>
    <property type="evidence" value="ECO:0007669"/>
    <property type="project" value="UniProtKB-UniRule"/>
</dbReference>
<evidence type="ECO:0000256" key="4">
    <source>
        <dbReference type="PROSITE-ProRule" id="PRU01161"/>
    </source>
</evidence>
<reference evidence="6 8" key="1">
    <citation type="submission" date="2013-02" db="EMBL/GenBank/DDBJ databases">
        <title>The Genome Sequence of Enterococcus moraviensis BAA-383.</title>
        <authorList>
            <consortium name="The Broad Institute Genome Sequencing Platform"/>
            <consortium name="The Broad Institute Genome Sequencing Center for Infectious Disease"/>
            <person name="Earl A.M."/>
            <person name="Gilmore M.S."/>
            <person name="Lebreton F."/>
            <person name="Walker B."/>
            <person name="Young S.K."/>
            <person name="Zeng Q."/>
            <person name="Gargeya S."/>
            <person name="Fitzgerald M."/>
            <person name="Haas B."/>
            <person name="Abouelleil A."/>
            <person name="Alvarado L."/>
            <person name="Arachchi H.M."/>
            <person name="Berlin A.M."/>
            <person name="Chapman S.B."/>
            <person name="Dewar J."/>
            <person name="Goldberg J."/>
            <person name="Griggs A."/>
            <person name="Gujja S."/>
            <person name="Hansen M."/>
            <person name="Howarth C."/>
            <person name="Imamovic A."/>
            <person name="Larimer J."/>
            <person name="McCowan C."/>
            <person name="Murphy C."/>
            <person name="Neiman D."/>
            <person name="Pearson M."/>
            <person name="Priest M."/>
            <person name="Roberts A."/>
            <person name="Saif S."/>
            <person name="Shea T."/>
            <person name="Sisk P."/>
            <person name="Sykes S."/>
            <person name="Wortman J."/>
            <person name="Nusbaum C."/>
            <person name="Birren B."/>
        </authorList>
    </citation>
    <scope>NUCLEOTIDE SEQUENCE [LARGE SCALE GENOMIC DNA]</scope>
    <source>
        <strain evidence="6 8">ATCC BAA-383</strain>
    </source>
</reference>
<keyword evidence="3 4" id="KW-0443">Lipid metabolism</keyword>
<dbReference type="Pfam" id="PF01734">
    <property type="entry name" value="Patatin"/>
    <property type="match status" value="1"/>
</dbReference>
<feature type="short sequence motif" description="DGA/G" evidence="4">
    <location>
        <begin position="311"/>
        <end position="313"/>
    </location>
</feature>
<reference evidence="7 9" key="2">
    <citation type="submission" date="2013-03" db="EMBL/GenBank/DDBJ databases">
        <title>The Genome Sequence of Enterococcus moraviensis BAA-383 (PacBio/Illumina hybrid assembly).</title>
        <authorList>
            <consortium name="The Broad Institute Genomics Platform"/>
            <consortium name="The Broad Institute Genome Sequencing Center for Infectious Disease"/>
            <person name="Earl A."/>
            <person name="Russ C."/>
            <person name="Gilmore M."/>
            <person name="Surin D."/>
            <person name="Walker B."/>
            <person name="Young S."/>
            <person name="Zeng Q."/>
            <person name="Gargeya S."/>
            <person name="Fitzgerald M."/>
            <person name="Haas B."/>
            <person name="Abouelleil A."/>
            <person name="Allen A.W."/>
            <person name="Alvarado L."/>
            <person name="Arachchi H.M."/>
            <person name="Berlin A.M."/>
            <person name="Chapman S.B."/>
            <person name="Gainer-Dewar J."/>
            <person name="Goldberg J."/>
            <person name="Griggs A."/>
            <person name="Gujja S."/>
            <person name="Hansen M."/>
            <person name="Howarth C."/>
            <person name="Imamovic A."/>
            <person name="Ireland A."/>
            <person name="Larimer J."/>
            <person name="McCowan C."/>
            <person name="Murphy C."/>
            <person name="Pearson M."/>
            <person name="Poon T.W."/>
            <person name="Priest M."/>
            <person name="Roberts A."/>
            <person name="Saif S."/>
            <person name="Shea T."/>
            <person name="Sisk P."/>
            <person name="Sykes S."/>
            <person name="Wortman J."/>
            <person name="Nusbaum C."/>
            <person name="Birren B."/>
        </authorList>
    </citation>
    <scope>NUCLEOTIDE SEQUENCE [LARGE SCALE GENOMIC DNA]</scope>
    <source>
        <strain evidence="7 9">ATCC BAA-383</strain>
    </source>
</reference>
<dbReference type="Gene3D" id="3.40.1090.10">
    <property type="entry name" value="Cytosolic phospholipase A2 catalytic domain"/>
    <property type="match status" value="2"/>
</dbReference>
<gene>
    <name evidence="7" type="ORF">I586_02494</name>
    <name evidence="6" type="ORF">UAY_03162</name>
</gene>
<feature type="active site" description="Proton acceptor" evidence="4">
    <location>
        <position position="311"/>
    </location>
</feature>
<dbReference type="InterPro" id="IPR016035">
    <property type="entry name" value="Acyl_Trfase/lysoPLipase"/>
</dbReference>
<sequence>MRSEQLVASEWSKLSHQLSKSIQLLPFYETHTIARQVFSKNVRGNSGTAYVIYKGKTPYLFLSVEAGNVTNVLIQETSKTSWSIVFLAIDRFFKQTFQSRVIFSFPQALNLHLQEVFLKHDYVIKEDKTAVKNLAYHTGLVLGGGGARGAYQIGVWQALKELAIPIEIITGTSVGALNGALILQDDFEAARNMWEKIDTQKILSFPTTVASSDTLGGMVSQIGSFTLSAIQSMGVSTQPLQSLIRDTFSQEKMAAVTTDFYLVATELPSMQEKNIHFNECQRDQWQSWLLASASFFPAMAATKIANKYYVDGGYRNNIPVDLALRKDATECIIVDVKGPGITKATKIPAMVSCLTLQTPWTMGAVLLFDGIRSAKNIQLGYLETMKALSKKYVGYWYTFDETMSSVEAFQQEFFTFVEETYQLKIGNTTEKQNKICKKLRKVYKDRVYTENIGLVLVELLAKSQDISASKLYNINELVGILRKSEEMKPDLVEAIGMISIQEWLKKYYEDYFLLSDKQQLILMNNVLEADRIEKPQRLMFFLDKLPVQALQILMKEFIQEGANE</sequence>
<dbReference type="PANTHER" id="PTHR14226:SF29">
    <property type="entry name" value="NEUROPATHY TARGET ESTERASE SWS"/>
    <property type="match status" value="1"/>
</dbReference>